<evidence type="ECO:0000256" key="4">
    <source>
        <dbReference type="ARBA" id="ARBA00012640"/>
    </source>
</evidence>
<dbReference type="SUPFAM" id="SSF56784">
    <property type="entry name" value="HAD-like"/>
    <property type="match status" value="1"/>
</dbReference>
<evidence type="ECO:0000256" key="12">
    <source>
        <dbReference type="ARBA" id="ARBA00048138"/>
    </source>
</evidence>
<dbReference type="SFLD" id="SFLDG01137">
    <property type="entry name" value="C1.6.1:_Phosphoserine_Phosphat"/>
    <property type="match status" value="1"/>
</dbReference>
<evidence type="ECO:0000256" key="9">
    <source>
        <dbReference type="ARBA" id="ARBA00022842"/>
    </source>
</evidence>
<comment type="similarity">
    <text evidence="3">Belongs to the HAD-like hydrolase superfamily. SerB family.</text>
</comment>
<evidence type="ECO:0000256" key="10">
    <source>
        <dbReference type="ARBA" id="ARBA00023299"/>
    </source>
</evidence>
<evidence type="ECO:0000256" key="2">
    <source>
        <dbReference type="ARBA" id="ARBA00005135"/>
    </source>
</evidence>
<evidence type="ECO:0000256" key="1">
    <source>
        <dbReference type="ARBA" id="ARBA00001946"/>
    </source>
</evidence>
<evidence type="ECO:0000256" key="11">
    <source>
        <dbReference type="ARBA" id="ARBA00031693"/>
    </source>
</evidence>
<comment type="catalytic activity">
    <reaction evidence="12">
        <text>O-phospho-L-serine + H2O = L-serine + phosphate</text>
        <dbReference type="Rhea" id="RHEA:21208"/>
        <dbReference type="ChEBI" id="CHEBI:15377"/>
        <dbReference type="ChEBI" id="CHEBI:33384"/>
        <dbReference type="ChEBI" id="CHEBI:43474"/>
        <dbReference type="ChEBI" id="CHEBI:57524"/>
        <dbReference type="EC" id="3.1.3.3"/>
    </reaction>
</comment>
<evidence type="ECO:0000256" key="6">
    <source>
        <dbReference type="ARBA" id="ARBA00022605"/>
    </source>
</evidence>
<dbReference type="Proteomes" id="UP000679575">
    <property type="component" value="Chromosome"/>
</dbReference>
<name>A0ABX7YV54_9GAMM</name>
<organism evidence="14 15">
    <name type="scientific">Shewanella yunxiaonensis</name>
    <dbReference type="NCBI Taxonomy" id="2829809"/>
    <lineage>
        <taxon>Bacteria</taxon>
        <taxon>Pseudomonadati</taxon>
        <taxon>Pseudomonadota</taxon>
        <taxon>Gammaproteobacteria</taxon>
        <taxon>Alteromonadales</taxon>
        <taxon>Shewanellaceae</taxon>
        <taxon>Shewanella</taxon>
    </lineage>
</organism>
<dbReference type="EC" id="3.1.3.3" evidence="4"/>
<keyword evidence="15" id="KW-1185">Reference proteome</keyword>
<keyword evidence="10" id="KW-0718">Serine biosynthesis</keyword>
<comment type="pathway">
    <text evidence="2">Amino-acid biosynthesis; L-serine biosynthesis; L-serine from 3-phospho-D-glycerate: step 3/3.</text>
</comment>
<keyword evidence="6" id="KW-0028">Amino-acid biosynthesis</keyword>
<accession>A0ABX7YV54</accession>
<evidence type="ECO:0000256" key="13">
    <source>
        <dbReference type="ARBA" id="ARBA00048523"/>
    </source>
</evidence>
<dbReference type="NCBIfam" id="TIGR00338">
    <property type="entry name" value="serB"/>
    <property type="match status" value="1"/>
</dbReference>
<protein>
    <recommendedName>
        <fullName evidence="5">Phosphoserine phosphatase</fullName>
        <ecNumber evidence="4">3.1.3.3</ecNumber>
    </recommendedName>
    <alternativeName>
        <fullName evidence="11">O-phosphoserine phosphohydrolase</fullName>
    </alternativeName>
</protein>
<proteinExistence type="inferred from homology"/>
<keyword evidence="7" id="KW-0479">Metal-binding</keyword>
<dbReference type="InterPro" id="IPR036412">
    <property type="entry name" value="HAD-like_sf"/>
</dbReference>
<comment type="cofactor">
    <cofactor evidence="1">
        <name>Mg(2+)</name>
        <dbReference type="ChEBI" id="CHEBI:18420"/>
    </cofactor>
</comment>
<dbReference type="EMBL" id="CP073587">
    <property type="protein sequence ID" value="QUN06643.1"/>
    <property type="molecule type" value="Genomic_DNA"/>
</dbReference>
<reference evidence="14 15" key="1">
    <citation type="submission" date="2021-04" db="EMBL/GenBank/DDBJ databases">
        <title>Novel species identification of genus Shewanella.</title>
        <authorList>
            <person name="Liu G."/>
        </authorList>
    </citation>
    <scope>NUCLEOTIDE SEQUENCE [LARGE SCALE GENOMIC DNA]</scope>
    <source>
        <strain evidence="14 15">FJAT-54481</strain>
    </source>
</reference>
<dbReference type="NCBIfam" id="TIGR01488">
    <property type="entry name" value="HAD-SF-IB"/>
    <property type="match status" value="1"/>
</dbReference>
<dbReference type="Pfam" id="PF00702">
    <property type="entry name" value="Hydrolase"/>
    <property type="match status" value="1"/>
</dbReference>
<evidence type="ECO:0000256" key="3">
    <source>
        <dbReference type="ARBA" id="ARBA00009184"/>
    </source>
</evidence>
<evidence type="ECO:0000313" key="14">
    <source>
        <dbReference type="EMBL" id="QUN06643.1"/>
    </source>
</evidence>
<dbReference type="InterPro" id="IPR004469">
    <property type="entry name" value="PSP"/>
</dbReference>
<dbReference type="InterPro" id="IPR023214">
    <property type="entry name" value="HAD_sf"/>
</dbReference>
<gene>
    <name evidence="14" type="primary">serB</name>
    <name evidence="14" type="ORF">KDN34_04095</name>
</gene>
<comment type="catalytic activity">
    <reaction evidence="13">
        <text>O-phospho-D-serine + H2O = D-serine + phosphate</text>
        <dbReference type="Rhea" id="RHEA:24873"/>
        <dbReference type="ChEBI" id="CHEBI:15377"/>
        <dbReference type="ChEBI" id="CHEBI:35247"/>
        <dbReference type="ChEBI" id="CHEBI:43474"/>
        <dbReference type="ChEBI" id="CHEBI:58680"/>
        <dbReference type="EC" id="3.1.3.3"/>
    </reaction>
</comment>
<dbReference type="SFLD" id="SFLDF00029">
    <property type="entry name" value="phosphoserine_phosphatase"/>
    <property type="match status" value="1"/>
</dbReference>
<evidence type="ECO:0000313" key="15">
    <source>
        <dbReference type="Proteomes" id="UP000679575"/>
    </source>
</evidence>
<dbReference type="GO" id="GO:0016787">
    <property type="term" value="F:hydrolase activity"/>
    <property type="evidence" value="ECO:0007669"/>
    <property type="project" value="UniProtKB-KW"/>
</dbReference>
<dbReference type="InterPro" id="IPR050582">
    <property type="entry name" value="HAD-like_SerB"/>
</dbReference>
<keyword evidence="8 14" id="KW-0378">Hydrolase</keyword>
<keyword evidence="9" id="KW-0460">Magnesium</keyword>
<dbReference type="PANTHER" id="PTHR43344">
    <property type="entry name" value="PHOSPHOSERINE PHOSPHATASE"/>
    <property type="match status" value="1"/>
</dbReference>
<dbReference type="Gene3D" id="3.40.50.1000">
    <property type="entry name" value="HAD superfamily/HAD-like"/>
    <property type="match status" value="1"/>
</dbReference>
<evidence type="ECO:0000256" key="8">
    <source>
        <dbReference type="ARBA" id="ARBA00022801"/>
    </source>
</evidence>
<evidence type="ECO:0000256" key="5">
    <source>
        <dbReference type="ARBA" id="ARBA00015196"/>
    </source>
</evidence>
<dbReference type="SFLD" id="SFLDG01136">
    <property type="entry name" value="C1.6:_Phosphoserine_Phosphatas"/>
    <property type="match status" value="1"/>
</dbReference>
<dbReference type="RefSeq" id="WP_212595655.1">
    <property type="nucleotide sequence ID" value="NZ_CP073587.1"/>
</dbReference>
<dbReference type="PANTHER" id="PTHR43344:SF2">
    <property type="entry name" value="PHOSPHOSERINE PHOSPHATASE"/>
    <property type="match status" value="1"/>
</dbReference>
<evidence type="ECO:0000256" key="7">
    <source>
        <dbReference type="ARBA" id="ARBA00022723"/>
    </source>
</evidence>
<sequence length="325" mass="34612">MVPEFSQLTLKSASDRDVFGFGQHFWPLYSEGEHLQQLRLRLVFTPEAESAVVSVLPTLPISAISRLHRQQPLLGMELLLGSTPSASVIGALQALPGLEQLLLAPSTQLPQLTTPGLLVMDMDSTAIQIECIDELAAAAGVGAEVAAVTERAMLGELDFEQSLRARVAKLKGADTAIIGQLCEQLPLSPGLPSMIAELQQHGWRTVVASGGFTPFVNHLKQLLSLDAAFANELVLQDGKFVGEVTGKVVDAAFKAAVVTDCAVQWQIASGQRVAIGDGANDIPMVTAADFGLAYHAKPKLAAAADAQIRQLGLQVIPFFLQYHSC</sequence>
<dbReference type="SFLD" id="SFLDS00003">
    <property type="entry name" value="Haloacid_Dehalogenase"/>
    <property type="match status" value="1"/>
</dbReference>